<dbReference type="InterPro" id="IPR013785">
    <property type="entry name" value="Aldolase_TIM"/>
</dbReference>
<dbReference type="Gene3D" id="3.20.20.70">
    <property type="entry name" value="Aldolase class I"/>
    <property type="match status" value="1"/>
</dbReference>
<dbReference type="PANTHER" id="PTHR42894:SF1">
    <property type="entry name" value="N-(5'-PHOSPHORIBOSYL)ANTHRANILATE ISOMERASE"/>
    <property type="match status" value="1"/>
</dbReference>
<dbReference type="EMBL" id="JAKIJS010000001">
    <property type="protein sequence ID" value="MCF6137436.1"/>
    <property type="molecule type" value="Genomic_DNA"/>
</dbReference>
<dbReference type="CDD" id="cd00405">
    <property type="entry name" value="PRAI"/>
    <property type="match status" value="1"/>
</dbReference>
<dbReference type="InterPro" id="IPR011060">
    <property type="entry name" value="RibuloseP-bd_barrel"/>
</dbReference>
<feature type="domain" description="N-(5'phosphoribosyl) anthranilate isomerase (PRAI)" evidence="10">
    <location>
        <begin position="5"/>
        <end position="205"/>
    </location>
</feature>
<keyword evidence="5 9" id="KW-0028">Amino-acid biosynthesis</keyword>
<name>A0ABS9H0I9_9BACL</name>
<dbReference type="SUPFAM" id="SSF51366">
    <property type="entry name" value="Ribulose-phoshate binding barrel"/>
    <property type="match status" value="1"/>
</dbReference>
<dbReference type="HAMAP" id="MF_00135">
    <property type="entry name" value="PRAI"/>
    <property type="match status" value="1"/>
</dbReference>
<gene>
    <name evidence="9" type="primary">trpF</name>
    <name evidence="11" type="ORF">L2716_06815</name>
</gene>
<evidence type="ECO:0000313" key="11">
    <source>
        <dbReference type="EMBL" id="MCF6137436.1"/>
    </source>
</evidence>
<evidence type="ECO:0000256" key="1">
    <source>
        <dbReference type="ARBA" id="ARBA00001164"/>
    </source>
</evidence>
<comment type="similarity">
    <text evidence="9">Belongs to the TrpF family.</text>
</comment>
<keyword evidence="8 9" id="KW-0413">Isomerase</keyword>
<evidence type="ECO:0000313" key="12">
    <source>
        <dbReference type="Proteomes" id="UP001649381"/>
    </source>
</evidence>
<comment type="caution">
    <text evidence="11">The sequence shown here is derived from an EMBL/GenBank/DDBJ whole genome shotgun (WGS) entry which is preliminary data.</text>
</comment>
<dbReference type="GO" id="GO:0004640">
    <property type="term" value="F:phosphoribosylanthranilate isomerase activity"/>
    <property type="evidence" value="ECO:0007669"/>
    <property type="project" value="UniProtKB-EC"/>
</dbReference>
<reference evidence="11 12" key="1">
    <citation type="submission" date="2022-01" db="EMBL/GenBank/DDBJ databases">
        <title>Alkalihalobacillus sp. EGI L200015, a novel bacterium isolated from a salt lake sediment.</title>
        <authorList>
            <person name="Gao L."/>
            <person name="Fang B.-Z."/>
            <person name="Li W.-J."/>
        </authorList>
    </citation>
    <scope>NUCLEOTIDE SEQUENCE [LARGE SCALE GENOMIC DNA]</scope>
    <source>
        <strain evidence="11 12">KCTC 12718</strain>
    </source>
</reference>
<keyword evidence="6 9" id="KW-0822">Tryptophan biosynthesis</keyword>
<dbReference type="Proteomes" id="UP001649381">
    <property type="component" value="Unassembled WGS sequence"/>
</dbReference>
<evidence type="ECO:0000256" key="5">
    <source>
        <dbReference type="ARBA" id="ARBA00022605"/>
    </source>
</evidence>
<evidence type="ECO:0000256" key="9">
    <source>
        <dbReference type="HAMAP-Rule" id="MF_00135"/>
    </source>
</evidence>
<dbReference type="Pfam" id="PF00697">
    <property type="entry name" value="PRAI"/>
    <property type="match status" value="1"/>
</dbReference>
<dbReference type="NCBIfam" id="NF002301">
    <property type="entry name" value="PRK01222.2-1"/>
    <property type="match status" value="1"/>
</dbReference>
<protein>
    <recommendedName>
        <fullName evidence="4 9">N-(5'-phosphoribosyl)anthranilate isomerase</fullName>
        <shortName evidence="9">PRAI</shortName>
        <ecNumber evidence="3 9">5.3.1.24</ecNumber>
    </recommendedName>
</protein>
<dbReference type="EC" id="5.3.1.24" evidence="3 9"/>
<evidence type="ECO:0000256" key="8">
    <source>
        <dbReference type="ARBA" id="ARBA00023235"/>
    </source>
</evidence>
<evidence type="ECO:0000256" key="7">
    <source>
        <dbReference type="ARBA" id="ARBA00023141"/>
    </source>
</evidence>
<evidence type="ECO:0000256" key="4">
    <source>
        <dbReference type="ARBA" id="ARBA00022272"/>
    </source>
</evidence>
<dbReference type="PANTHER" id="PTHR42894">
    <property type="entry name" value="N-(5'-PHOSPHORIBOSYL)ANTHRANILATE ISOMERASE"/>
    <property type="match status" value="1"/>
</dbReference>
<evidence type="ECO:0000256" key="3">
    <source>
        <dbReference type="ARBA" id="ARBA00012572"/>
    </source>
</evidence>
<keyword evidence="12" id="KW-1185">Reference proteome</keyword>
<sequence length="215" mass="24448">MTQLKLCGIRSKQDYDLVSQYSEVDYIGFIFAESKRQVKPEIVKQWINEDSPASHVGIFVNPSIEEVLETIDFAPIDIIQLHGNESTSFLHELKSKTNIEIWKALPHTPETIGKMDNYVDTVDGFVIDTKVQGQWGGTGIRFDWDAIPTYVRYSQRMNIKCLIAGGINPSNVEECLSYKPIGIDLSSGIETNENKDREKMNGLIERMNQYEHSIS</sequence>
<organism evidence="11 12">
    <name type="scientific">Pseudalkalibacillus berkeleyi</name>
    <dbReference type="NCBI Taxonomy" id="1069813"/>
    <lineage>
        <taxon>Bacteria</taxon>
        <taxon>Bacillati</taxon>
        <taxon>Bacillota</taxon>
        <taxon>Bacilli</taxon>
        <taxon>Bacillales</taxon>
        <taxon>Fictibacillaceae</taxon>
        <taxon>Pseudalkalibacillus</taxon>
    </lineage>
</organism>
<evidence type="ECO:0000256" key="6">
    <source>
        <dbReference type="ARBA" id="ARBA00022822"/>
    </source>
</evidence>
<dbReference type="RefSeq" id="WP_236333026.1">
    <property type="nucleotide sequence ID" value="NZ_JAKIJS010000001.1"/>
</dbReference>
<dbReference type="InterPro" id="IPR044643">
    <property type="entry name" value="TrpF_fam"/>
</dbReference>
<proteinExistence type="inferred from homology"/>
<dbReference type="InterPro" id="IPR001240">
    <property type="entry name" value="PRAI_dom"/>
</dbReference>
<comment type="catalytic activity">
    <reaction evidence="1 9">
        <text>N-(5-phospho-beta-D-ribosyl)anthranilate = 1-(2-carboxyphenylamino)-1-deoxy-D-ribulose 5-phosphate</text>
        <dbReference type="Rhea" id="RHEA:21540"/>
        <dbReference type="ChEBI" id="CHEBI:18277"/>
        <dbReference type="ChEBI" id="CHEBI:58613"/>
        <dbReference type="EC" id="5.3.1.24"/>
    </reaction>
</comment>
<comment type="pathway">
    <text evidence="2 9">Amino-acid biosynthesis; L-tryptophan biosynthesis; L-tryptophan from chorismate: step 3/5.</text>
</comment>
<accession>A0ABS9H0I9</accession>
<evidence type="ECO:0000256" key="2">
    <source>
        <dbReference type="ARBA" id="ARBA00004664"/>
    </source>
</evidence>
<evidence type="ECO:0000259" key="10">
    <source>
        <dbReference type="Pfam" id="PF00697"/>
    </source>
</evidence>
<keyword evidence="7 9" id="KW-0057">Aromatic amino acid biosynthesis</keyword>